<keyword evidence="2" id="KW-1185">Reference proteome</keyword>
<dbReference type="RefSeq" id="WP_274040904.1">
    <property type="nucleotide sequence ID" value="NZ_JANCPR020000022.1"/>
</dbReference>
<protein>
    <submittedName>
        <fullName evidence="1">Uncharacterized protein</fullName>
    </submittedName>
</protein>
<proteinExistence type="predicted"/>
<comment type="caution">
    <text evidence="1">The sequence shown here is derived from an EMBL/GenBank/DDBJ whole genome shotgun (WGS) entry which is preliminary data.</text>
</comment>
<reference evidence="1 2" key="1">
    <citation type="submission" date="2023-05" db="EMBL/GenBank/DDBJ databases">
        <title>Streptantibioticus silvisoli sp. nov., acidotolerant actinomycetes 1 from pine litter.</title>
        <authorList>
            <person name="Swiecimska M."/>
            <person name="Golinska P."/>
            <person name="Sangal V."/>
            <person name="Wachnowicz B."/>
            <person name="Goodfellow M."/>
        </authorList>
    </citation>
    <scope>NUCLEOTIDE SEQUENCE [LARGE SCALE GENOMIC DNA]</scope>
    <source>
        <strain evidence="1 2">DSM 42109</strain>
    </source>
</reference>
<dbReference type="EMBL" id="JANCPR020000022">
    <property type="protein sequence ID" value="MDJ1134685.1"/>
    <property type="molecule type" value="Genomic_DNA"/>
</dbReference>
<evidence type="ECO:0000313" key="2">
    <source>
        <dbReference type="Proteomes" id="UP001214441"/>
    </source>
</evidence>
<accession>A0ABT7A043</accession>
<gene>
    <name evidence="1" type="ORF">NMN56_022525</name>
</gene>
<dbReference type="Proteomes" id="UP001214441">
    <property type="component" value="Unassembled WGS sequence"/>
</dbReference>
<evidence type="ECO:0000313" key="1">
    <source>
        <dbReference type="EMBL" id="MDJ1134685.1"/>
    </source>
</evidence>
<sequence length="321" mass="35618">MEFTQRVWAQLVLKRELREMYGERFEDFFHRLMERLRPGYSPVRTQGSAGGLSLYDGTLYAFHAPAVPDQGQARSSLRGALRGARTQGGEEIDAFAFVHNDARGAYPEFAAELEAAGEEIQPLELQHRDAAWIVRRFRELDQEAVEELLEQAVPAPWDARRGTGAAELEPLLAGLARRPAAPVPAGARAPDAARAREVSPHKLAYHAFPGELRDTMMVAMRSTHLVDAYFAGSSDAGEHDAVAEGFRHRFRELRETAQDPEDLWLGLEEHVLGGGGPEATPELVGLGGVVITHFFERCDLFDPPPDGWVPRSAVPRPRRAR</sequence>
<name>A0ABT7A043_9ACTN</name>
<organism evidence="1 2">
    <name type="scientific">Streptomyces iconiensis</name>
    <dbReference type="NCBI Taxonomy" id="1384038"/>
    <lineage>
        <taxon>Bacteria</taxon>
        <taxon>Bacillati</taxon>
        <taxon>Actinomycetota</taxon>
        <taxon>Actinomycetes</taxon>
        <taxon>Kitasatosporales</taxon>
        <taxon>Streptomycetaceae</taxon>
        <taxon>Streptomyces</taxon>
    </lineage>
</organism>